<comment type="caution">
    <text evidence="2">The sequence shown here is derived from an EMBL/GenBank/DDBJ whole genome shotgun (WGS) entry which is preliminary data.</text>
</comment>
<reference evidence="2" key="2">
    <citation type="submission" date="2022-09" db="EMBL/GenBank/DDBJ databases">
        <authorList>
            <person name="Sun Q."/>
            <person name="Ohkuma M."/>
        </authorList>
    </citation>
    <scope>NUCLEOTIDE SEQUENCE</scope>
    <source>
        <strain evidence="2">JCM 3093</strain>
    </source>
</reference>
<evidence type="ECO:0000313" key="2">
    <source>
        <dbReference type="EMBL" id="GGK53753.1"/>
    </source>
</evidence>
<dbReference type="EMBL" id="BMQD01000003">
    <property type="protein sequence ID" value="GGK53753.1"/>
    <property type="molecule type" value="Genomic_DNA"/>
</dbReference>
<protein>
    <submittedName>
        <fullName evidence="2">Uncharacterized protein</fullName>
    </submittedName>
</protein>
<dbReference type="Proteomes" id="UP000627984">
    <property type="component" value="Unassembled WGS sequence"/>
</dbReference>
<dbReference type="AlphaFoldDB" id="A0AA37F328"/>
<organism evidence="2 3">
    <name type="scientific">Planomonospora parontospora</name>
    <dbReference type="NCBI Taxonomy" id="58119"/>
    <lineage>
        <taxon>Bacteria</taxon>
        <taxon>Bacillati</taxon>
        <taxon>Actinomycetota</taxon>
        <taxon>Actinomycetes</taxon>
        <taxon>Streptosporangiales</taxon>
        <taxon>Streptosporangiaceae</taxon>
        <taxon>Planomonospora</taxon>
    </lineage>
</organism>
<feature type="region of interest" description="Disordered" evidence="1">
    <location>
        <begin position="1"/>
        <end position="28"/>
    </location>
</feature>
<name>A0AA37F328_9ACTN</name>
<evidence type="ECO:0000313" key="3">
    <source>
        <dbReference type="Proteomes" id="UP000627984"/>
    </source>
</evidence>
<sequence>MPGPDQSEVSAIERRDLRDIQPLSDGDDRHIRRIKTRVPVEPDEFGHTPHVSRAEIDQLELFRH</sequence>
<gene>
    <name evidence="2" type="ORF">GCM10010126_11620</name>
</gene>
<accession>A0AA37F328</accession>
<proteinExistence type="predicted"/>
<evidence type="ECO:0000256" key="1">
    <source>
        <dbReference type="SAM" id="MobiDB-lite"/>
    </source>
</evidence>
<reference evidence="2" key="1">
    <citation type="journal article" date="2014" name="Int. J. Syst. Evol. Microbiol.">
        <title>Complete genome sequence of Corynebacterium casei LMG S-19264T (=DSM 44701T), isolated from a smear-ripened cheese.</title>
        <authorList>
            <consortium name="US DOE Joint Genome Institute (JGI-PGF)"/>
            <person name="Walter F."/>
            <person name="Albersmeier A."/>
            <person name="Kalinowski J."/>
            <person name="Ruckert C."/>
        </authorList>
    </citation>
    <scope>NUCLEOTIDE SEQUENCE</scope>
    <source>
        <strain evidence="2">JCM 3093</strain>
    </source>
</reference>